<dbReference type="Proteomes" id="UP000222768">
    <property type="component" value="Unassembled WGS sequence"/>
</dbReference>
<protein>
    <recommendedName>
        <fullName evidence="4">Flagellin</fullName>
    </recommendedName>
</protein>
<dbReference type="InterPro" id="IPR001492">
    <property type="entry name" value="Flagellin"/>
</dbReference>
<evidence type="ECO:0000256" key="1">
    <source>
        <dbReference type="ARBA" id="ARBA00005709"/>
    </source>
</evidence>
<accession>A0A855ER49</accession>
<keyword evidence="7" id="KW-0282">Flagellum</keyword>
<proteinExistence type="inferred from homology"/>
<dbReference type="InterPro" id="IPR001029">
    <property type="entry name" value="Flagellin_N"/>
</dbReference>
<dbReference type="RefSeq" id="WP_032610851.1">
    <property type="nucleotide sequence ID" value="NZ_CP083630.1"/>
</dbReference>
<dbReference type="Pfam" id="PF00700">
    <property type="entry name" value="Flagellin_C"/>
    <property type="match status" value="1"/>
</dbReference>
<name>A0A855ER49_9ENTR</name>
<keyword evidence="7" id="KW-0969">Cilium</keyword>
<keyword evidence="3 4" id="KW-0975">Bacterial flagellum</keyword>
<dbReference type="AlphaFoldDB" id="A0A855ER49"/>
<evidence type="ECO:0000256" key="3">
    <source>
        <dbReference type="ARBA" id="ARBA00023143"/>
    </source>
</evidence>
<dbReference type="GO" id="GO:0005576">
    <property type="term" value="C:extracellular region"/>
    <property type="evidence" value="ECO:0007669"/>
    <property type="project" value="UniProtKB-SubCell"/>
</dbReference>
<dbReference type="EMBL" id="PDLK01000002">
    <property type="protein sequence ID" value="PHH04311.1"/>
    <property type="molecule type" value="Genomic_DNA"/>
</dbReference>
<evidence type="ECO:0000259" key="6">
    <source>
        <dbReference type="Pfam" id="PF00700"/>
    </source>
</evidence>
<dbReference type="InterPro" id="IPR046358">
    <property type="entry name" value="Flagellin_C"/>
</dbReference>
<comment type="function">
    <text evidence="4">Flagellin is the subunit protein which polymerizes to form the filaments of bacterial flagella.</text>
</comment>
<feature type="domain" description="Flagellin N-terminal" evidence="5">
    <location>
        <begin position="4"/>
        <end position="138"/>
    </location>
</feature>
<dbReference type="SUPFAM" id="SSF64518">
    <property type="entry name" value="Phase 1 flagellin"/>
    <property type="match status" value="1"/>
</dbReference>
<comment type="similarity">
    <text evidence="1 4">Belongs to the bacterial flagellin family.</text>
</comment>
<evidence type="ECO:0000313" key="7">
    <source>
        <dbReference type="EMBL" id="PHH04311.1"/>
    </source>
</evidence>
<keyword evidence="2 4" id="KW-0964">Secreted</keyword>
<evidence type="ECO:0000256" key="4">
    <source>
        <dbReference type="RuleBase" id="RU362073"/>
    </source>
</evidence>
<feature type="domain" description="Flagellin C-terminal" evidence="6">
    <location>
        <begin position="396"/>
        <end position="480"/>
    </location>
</feature>
<dbReference type="Pfam" id="PF00669">
    <property type="entry name" value="Flagellin_N"/>
    <property type="match status" value="1"/>
</dbReference>
<sequence>MLAINHNEIAGLSLKSRNANSTLLAQTIERLSSGLRINSAKDDAAGQAIGNRMFANINADKAISRGLDDAISLAQTAEGSLSDVSAMLIKAKSLAIQAANGTLSQSDRDSINQEYQQILGTITQISEQTEIFGQYPLATDKPVLPPQLIGDVMPLDRKFPVAGTDYSFSSGVIPLAYIPAGSTNITINIDSLGLDDDLQIFTRDGKHLAGTPLNGPDADYTWVSRGITDGAKATASVLTAKNGFSSGAVYDDSQLIDGDNSWSYSGETLNYNGMNISYSGDGDRYEDKASGAWNDGANGSNRIERITLDTVTEDLLVMVVGSGSFTSNITWGNLPTPSITPTVPPKQSRPIEVATSANFGEAMQSTTIEPTPTDLKTLQLESTDMITEAGAKKCMGLLDAALEKVSGYRAQYGAVINRFESSKAVLSQQNISLQAARSRIQDADYAAEASQLARAQILDQSQNAALKMANQVPQTVLELLKG</sequence>
<gene>
    <name evidence="7" type="ORF">CRX53_10165</name>
</gene>
<organism evidence="7 8">
    <name type="scientific">Leclercia adecarboxylata</name>
    <dbReference type="NCBI Taxonomy" id="83655"/>
    <lineage>
        <taxon>Bacteria</taxon>
        <taxon>Pseudomonadati</taxon>
        <taxon>Pseudomonadota</taxon>
        <taxon>Gammaproteobacteria</taxon>
        <taxon>Enterobacterales</taxon>
        <taxon>Enterobacteriaceae</taxon>
        <taxon>Leclercia</taxon>
    </lineage>
</organism>
<evidence type="ECO:0000256" key="2">
    <source>
        <dbReference type="ARBA" id="ARBA00022525"/>
    </source>
</evidence>
<dbReference type="GO" id="GO:0005198">
    <property type="term" value="F:structural molecule activity"/>
    <property type="evidence" value="ECO:0007669"/>
    <property type="project" value="UniProtKB-UniRule"/>
</dbReference>
<comment type="subcellular location">
    <subcellularLocation>
        <location evidence="4">Secreted</location>
    </subcellularLocation>
    <subcellularLocation>
        <location evidence="4">Bacterial flagellum</location>
    </subcellularLocation>
</comment>
<dbReference type="PRINTS" id="PR00207">
    <property type="entry name" value="FLAGELLIN"/>
</dbReference>
<evidence type="ECO:0000259" key="5">
    <source>
        <dbReference type="Pfam" id="PF00669"/>
    </source>
</evidence>
<reference evidence="8" key="1">
    <citation type="submission" date="2017-09" db="EMBL/GenBank/DDBJ databases">
        <title>FDA dAtabase for Regulatory Grade micrObial Sequences (FDA-ARGOS): Supporting development and validation of Infectious Disease Dx tests.</title>
        <authorList>
            <person name="Minogue T."/>
            <person name="Wolcott M."/>
            <person name="Wasieloski L."/>
            <person name="Aguilar W."/>
            <person name="Moore D."/>
            <person name="Tallon L."/>
            <person name="Sadzewicz L."/>
            <person name="Ott S."/>
            <person name="Zhao X."/>
            <person name="Nagaraj S."/>
            <person name="Vavikolanu K."/>
            <person name="Aluvathingal J."/>
            <person name="Nadendla S."/>
            <person name="Sichtig H."/>
        </authorList>
    </citation>
    <scope>NUCLEOTIDE SEQUENCE [LARGE SCALE GENOMIC DNA]</scope>
    <source>
        <strain evidence="8">FDAARGOS_404</strain>
    </source>
</reference>
<dbReference type="PANTHER" id="PTHR42792">
    <property type="entry name" value="FLAGELLIN"/>
    <property type="match status" value="1"/>
</dbReference>
<evidence type="ECO:0000313" key="8">
    <source>
        <dbReference type="Proteomes" id="UP000222768"/>
    </source>
</evidence>
<keyword evidence="7" id="KW-0966">Cell projection</keyword>
<dbReference type="PANTHER" id="PTHR42792:SF2">
    <property type="entry name" value="FLAGELLIN"/>
    <property type="match status" value="1"/>
</dbReference>
<comment type="caution">
    <text evidence="7">The sequence shown here is derived from an EMBL/GenBank/DDBJ whole genome shotgun (WGS) entry which is preliminary data.</text>
</comment>
<dbReference type="Gene3D" id="1.20.1330.10">
    <property type="entry name" value="f41 fragment of flagellin, N-terminal domain"/>
    <property type="match status" value="2"/>
</dbReference>
<dbReference type="GO" id="GO:0009288">
    <property type="term" value="C:bacterial-type flagellum"/>
    <property type="evidence" value="ECO:0007669"/>
    <property type="project" value="UniProtKB-SubCell"/>
</dbReference>